<dbReference type="EMBL" id="BAABME010010255">
    <property type="protein sequence ID" value="GAA0176837.1"/>
    <property type="molecule type" value="Genomic_DNA"/>
</dbReference>
<evidence type="ECO:0000256" key="6">
    <source>
        <dbReference type="ARBA" id="ARBA00022692"/>
    </source>
</evidence>
<keyword evidence="9 13" id="KW-1133">Transmembrane helix</keyword>
<evidence type="ECO:0000256" key="9">
    <source>
        <dbReference type="ARBA" id="ARBA00022989"/>
    </source>
</evidence>
<keyword evidence="16" id="KW-1185">Reference proteome</keyword>
<evidence type="ECO:0000256" key="5">
    <source>
        <dbReference type="ARBA" id="ARBA00022670"/>
    </source>
</evidence>
<comment type="subcellular location">
    <subcellularLocation>
        <location evidence="1">Plastid</location>
        <location evidence="1">Chloroplast membrane</location>
        <topology evidence="1">Multi-pass membrane protein</topology>
    </subcellularLocation>
</comment>
<proteinExistence type="inferred from homology"/>
<protein>
    <submittedName>
        <fullName evidence="15">Metalloprotease</fullName>
    </submittedName>
</protein>
<evidence type="ECO:0000256" key="2">
    <source>
        <dbReference type="ARBA" id="ARBA00007931"/>
    </source>
</evidence>
<evidence type="ECO:0000259" key="14">
    <source>
        <dbReference type="Pfam" id="PF02163"/>
    </source>
</evidence>
<keyword evidence="7" id="KW-0378">Hydrolase</keyword>
<dbReference type="Proteomes" id="UP001454036">
    <property type="component" value="Unassembled WGS sequence"/>
</dbReference>
<evidence type="ECO:0000256" key="13">
    <source>
        <dbReference type="SAM" id="Phobius"/>
    </source>
</evidence>
<evidence type="ECO:0000256" key="4">
    <source>
        <dbReference type="ARBA" id="ARBA00022640"/>
    </source>
</evidence>
<dbReference type="AlphaFoldDB" id="A0AAV3RJT3"/>
<feature type="domain" description="Peptidase M50" evidence="14">
    <location>
        <begin position="282"/>
        <end position="451"/>
    </location>
</feature>
<accession>A0AAV3RJT3</accession>
<evidence type="ECO:0000256" key="1">
    <source>
        <dbReference type="ARBA" id="ARBA00004508"/>
    </source>
</evidence>
<evidence type="ECO:0000256" key="10">
    <source>
        <dbReference type="ARBA" id="ARBA00023049"/>
    </source>
</evidence>
<evidence type="ECO:0000313" key="15">
    <source>
        <dbReference type="EMBL" id="GAA0176837.1"/>
    </source>
</evidence>
<dbReference type="GO" id="GO:0031969">
    <property type="term" value="C:chloroplast membrane"/>
    <property type="evidence" value="ECO:0007669"/>
    <property type="project" value="UniProtKB-SubCell"/>
</dbReference>
<dbReference type="CDD" id="cd06160">
    <property type="entry name" value="S2P-M50_like_2"/>
    <property type="match status" value="1"/>
</dbReference>
<feature type="transmembrane region" description="Helical" evidence="13">
    <location>
        <begin position="333"/>
        <end position="358"/>
    </location>
</feature>
<organism evidence="15 16">
    <name type="scientific">Lithospermum erythrorhizon</name>
    <name type="common">Purple gromwell</name>
    <name type="synonym">Lithospermum officinale var. erythrorhizon</name>
    <dbReference type="NCBI Taxonomy" id="34254"/>
    <lineage>
        <taxon>Eukaryota</taxon>
        <taxon>Viridiplantae</taxon>
        <taxon>Streptophyta</taxon>
        <taxon>Embryophyta</taxon>
        <taxon>Tracheophyta</taxon>
        <taxon>Spermatophyta</taxon>
        <taxon>Magnoliopsida</taxon>
        <taxon>eudicotyledons</taxon>
        <taxon>Gunneridae</taxon>
        <taxon>Pentapetalae</taxon>
        <taxon>asterids</taxon>
        <taxon>lamiids</taxon>
        <taxon>Boraginales</taxon>
        <taxon>Boraginaceae</taxon>
        <taxon>Boraginoideae</taxon>
        <taxon>Lithospermeae</taxon>
        <taxon>Lithospermum</taxon>
    </lineage>
</organism>
<keyword evidence="5" id="KW-0645">Protease</keyword>
<comment type="caution">
    <text evidence="15">The sequence shown here is derived from an EMBL/GenBank/DDBJ whole genome shotgun (WGS) entry which is preliminary data.</text>
</comment>
<dbReference type="InterPro" id="IPR044838">
    <property type="entry name" value="EGY1-like"/>
</dbReference>
<keyword evidence="11 13" id="KW-0472">Membrane</keyword>
<feature type="transmembrane region" description="Helical" evidence="13">
    <location>
        <begin position="441"/>
        <end position="468"/>
    </location>
</feature>
<evidence type="ECO:0000313" key="16">
    <source>
        <dbReference type="Proteomes" id="UP001454036"/>
    </source>
</evidence>
<keyword evidence="6 13" id="KW-0812">Transmembrane</keyword>
<keyword evidence="3" id="KW-0150">Chloroplast</keyword>
<feature type="region of interest" description="Disordered" evidence="12">
    <location>
        <begin position="55"/>
        <end position="137"/>
    </location>
</feature>
<keyword evidence="10 15" id="KW-0482">Metalloprotease</keyword>
<name>A0AAV3RJT3_LITER</name>
<comment type="similarity">
    <text evidence="2">Belongs to the peptidase M50B family.</text>
</comment>
<feature type="compositionally biased region" description="Basic and acidic residues" evidence="12">
    <location>
        <begin position="66"/>
        <end position="76"/>
    </location>
</feature>
<evidence type="ECO:0000256" key="12">
    <source>
        <dbReference type="SAM" id="MobiDB-lite"/>
    </source>
</evidence>
<gene>
    <name evidence="15" type="ORF">LIER_29614</name>
</gene>
<sequence>MNLAASFRGNFVQCTSCFTIKFQPSTFRSINFRPKDNIISIKQFVRRNVEVITRASESDTEPEANNDEKEEAHEDVNGQSSSGTVIDNQDEGQSEVETGVLQSESNVTGSVAEKAEVDNDVQVASGSPLPGVKPRQLDESIRIPKETIDILRDQVFGFDTFFVTSQEPYEGGVLFKGNLRGQASKSYEKITKRMQDRLGDMYRFFLLVNPEDDKPVAVVVPTKTLQPDTTAVPEWFAAGAFGLVTIFTLFLRNVPALQENLLSVFDNLDSLKDGLPGGLVTALILGVHEVGHYVVAQGSGIKLGVPYFVPSWQIGSYGAITRIRNIVPRREDLLKVASAGPLAGFSLGFVLLLLGFILPPADGIGVVVDPSVFHESLLVGGTAKLLLGDVLKEGTPISVNPLVIWAWAGLLINAINSIPAGELDGGRIAFSIWGRKAASRFTGASITLLGLSSLLSDVAFYWVVLIFFLQRGPIAPLSEEITDPDDKYIALGITILLLGLLICLPYPFPFLSETINNF</sequence>
<dbReference type="Pfam" id="PF02163">
    <property type="entry name" value="Peptidase_M50"/>
    <property type="match status" value="1"/>
</dbReference>
<evidence type="ECO:0000256" key="7">
    <source>
        <dbReference type="ARBA" id="ARBA00022801"/>
    </source>
</evidence>
<keyword evidence="4" id="KW-0934">Plastid</keyword>
<dbReference type="GO" id="GO:0008237">
    <property type="term" value="F:metallopeptidase activity"/>
    <property type="evidence" value="ECO:0007669"/>
    <property type="project" value="UniProtKB-KW"/>
</dbReference>
<reference evidence="15 16" key="1">
    <citation type="submission" date="2024-01" db="EMBL/GenBank/DDBJ databases">
        <title>The complete chloroplast genome sequence of Lithospermum erythrorhizon: insights into the phylogenetic relationship among Boraginaceae species and the maternal lineages of purple gromwells.</title>
        <authorList>
            <person name="Okada T."/>
            <person name="Watanabe K."/>
        </authorList>
    </citation>
    <scope>NUCLEOTIDE SEQUENCE [LARGE SCALE GENOMIC DNA]</scope>
</reference>
<evidence type="ECO:0000256" key="3">
    <source>
        <dbReference type="ARBA" id="ARBA00022528"/>
    </source>
</evidence>
<feature type="transmembrane region" description="Helical" evidence="13">
    <location>
        <begin position="488"/>
        <end position="508"/>
    </location>
</feature>
<evidence type="ECO:0000256" key="11">
    <source>
        <dbReference type="ARBA" id="ARBA00023136"/>
    </source>
</evidence>
<keyword evidence="8" id="KW-0809">Transit peptide</keyword>
<feature type="compositionally biased region" description="Polar residues" evidence="12">
    <location>
        <begin position="100"/>
        <end position="109"/>
    </location>
</feature>
<feature type="compositionally biased region" description="Polar residues" evidence="12">
    <location>
        <begin position="77"/>
        <end position="87"/>
    </location>
</feature>
<dbReference type="PANTHER" id="PTHR31412:SF5">
    <property type="entry name" value="ZINC METALLOPROTEASE EGY2, CHLOROPLASTIC-RELATED"/>
    <property type="match status" value="1"/>
</dbReference>
<evidence type="ECO:0000256" key="8">
    <source>
        <dbReference type="ARBA" id="ARBA00022946"/>
    </source>
</evidence>
<dbReference type="GO" id="GO:0006508">
    <property type="term" value="P:proteolysis"/>
    <property type="evidence" value="ECO:0007669"/>
    <property type="project" value="UniProtKB-KW"/>
</dbReference>
<dbReference type="PANTHER" id="PTHR31412">
    <property type="entry name" value="ZINC METALLOPROTEASE EGY1"/>
    <property type="match status" value="1"/>
</dbReference>
<dbReference type="InterPro" id="IPR008915">
    <property type="entry name" value="Peptidase_M50"/>
</dbReference>